<reference evidence="2" key="1">
    <citation type="submission" date="2019-07" db="EMBL/GenBank/DDBJ databases">
        <title>Shewanella sp. YLB-08 draft genomic sequence.</title>
        <authorList>
            <person name="Yu L."/>
        </authorList>
    </citation>
    <scope>NUCLEOTIDE SEQUENCE [LARGE SCALE GENOMIC DNA]</scope>
    <source>
        <strain evidence="2">JCM 20706</strain>
    </source>
</reference>
<sequence>MEYRGASDTSVKHQALLAAIGECYKQRKQAEYADYGAGLTPDYLELFASLASPSSEKGAGFMHLSTLLNDTGRFDEAISVCQKATSYGLSDGTVTGFEGRIVRIEKAKAKAKK</sequence>
<gene>
    <name evidence="1" type="ORF">FN961_15425</name>
</gene>
<dbReference type="EMBL" id="VKGK01000019">
    <property type="protein sequence ID" value="TRY13418.1"/>
    <property type="molecule type" value="Genomic_DNA"/>
</dbReference>
<organism evidence="1 2">
    <name type="scientific">Shewanella hanedai</name>
    <name type="common">Alteromonas hanedai</name>
    <dbReference type="NCBI Taxonomy" id="25"/>
    <lineage>
        <taxon>Bacteria</taxon>
        <taxon>Pseudomonadati</taxon>
        <taxon>Pseudomonadota</taxon>
        <taxon>Gammaproteobacteria</taxon>
        <taxon>Alteromonadales</taxon>
        <taxon>Shewanellaceae</taxon>
        <taxon>Shewanella</taxon>
    </lineage>
</organism>
<evidence type="ECO:0000313" key="1">
    <source>
        <dbReference type="EMBL" id="TRY13418.1"/>
    </source>
</evidence>
<evidence type="ECO:0000313" key="2">
    <source>
        <dbReference type="Proteomes" id="UP000318126"/>
    </source>
</evidence>
<accession>A0A553JLT6</accession>
<comment type="caution">
    <text evidence="1">The sequence shown here is derived from an EMBL/GenBank/DDBJ whole genome shotgun (WGS) entry which is preliminary data.</text>
</comment>
<protein>
    <recommendedName>
        <fullName evidence="3">Tetratricopeptide repeat protein</fullName>
    </recommendedName>
</protein>
<dbReference type="OrthoDB" id="6398477at2"/>
<dbReference type="AlphaFoldDB" id="A0A553JLT6"/>
<keyword evidence="2" id="KW-1185">Reference proteome</keyword>
<dbReference type="Proteomes" id="UP000318126">
    <property type="component" value="Unassembled WGS sequence"/>
</dbReference>
<name>A0A553JLT6_SHEHA</name>
<proteinExistence type="predicted"/>
<evidence type="ECO:0008006" key="3">
    <source>
        <dbReference type="Google" id="ProtNLM"/>
    </source>
</evidence>